<dbReference type="Proteomes" id="UP001194468">
    <property type="component" value="Unassembled WGS sequence"/>
</dbReference>
<organism evidence="1 2">
    <name type="scientific">Boletus edulis BED1</name>
    <dbReference type="NCBI Taxonomy" id="1328754"/>
    <lineage>
        <taxon>Eukaryota</taxon>
        <taxon>Fungi</taxon>
        <taxon>Dikarya</taxon>
        <taxon>Basidiomycota</taxon>
        <taxon>Agaricomycotina</taxon>
        <taxon>Agaricomycetes</taxon>
        <taxon>Agaricomycetidae</taxon>
        <taxon>Boletales</taxon>
        <taxon>Boletineae</taxon>
        <taxon>Boletaceae</taxon>
        <taxon>Boletoideae</taxon>
        <taxon>Boletus</taxon>
    </lineage>
</organism>
<name>A0AAD4BLC8_BOLED</name>
<dbReference type="AlphaFoldDB" id="A0AAD4BLC8"/>
<sequence length="68" mass="7644">LTCLDAKAIVCHSSGSVVYTSPNMSYVPEPHNEEEELHARADGRFGAVDCFQWPQLHCKEYEYAVCIP</sequence>
<evidence type="ECO:0000313" key="1">
    <source>
        <dbReference type="EMBL" id="KAF8433959.1"/>
    </source>
</evidence>
<proteinExistence type="predicted"/>
<gene>
    <name evidence="1" type="ORF">L210DRAFT_872483</name>
</gene>
<feature type="non-terminal residue" evidence="1">
    <location>
        <position position="68"/>
    </location>
</feature>
<keyword evidence="2" id="KW-1185">Reference proteome</keyword>
<accession>A0AAD4BLC8</accession>
<reference evidence="1" key="2">
    <citation type="journal article" date="2020" name="Nat. Commun.">
        <title>Large-scale genome sequencing of mycorrhizal fungi provides insights into the early evolution of symbiotic traits.</title>
        <authorList>
            <person name="Miyauchi S."/>
            <person name="Kiss E."/>
            <person name="Kuo A."/>
            <person name="Drula E."/>
            <person name="Kohler A."/>
            <person name="Sanchez-Garcia M."/>
            <person name="Morin E."/>
            <person name="Andreopoulos B."/>
            <person name="Barry K.W."/>
            <person name="Bonito G."/>
            <person name="Buee M."/>
            <person name="Carver A."/>
            <person name="Chen C."/>
            <person name="Cichocki N."/>
            <person name="Clum A."/>
            <person name="Culley D."/>
            <person name="Crous P.W."/>
            <person name="Fauchery L."/>
            <person name="Girlanda M."/>
            <person name="Hayes R.D."/>
            <person name="Keri Z."/>
            <person name="LaButti K."/>
            <person name="Lipzen A."/>
            <person name="Lombard V."/>
            <person name="Magnuson J."/>
            <person name="Maillard F."/>
            <person name="Murat C."/>
            <person name="Nolan M."/>
            <person name="Ohm R.A."/>
            <person name="Pangilinan J."/>
            <person name="Pereira M.F."/>
            <person name="Perotto S."/>
            <person name="Peter M."/>
            <person name="Pfister S."/>
            <person name="Riley R."/>
            <person name="Sitrit Y."/>
            <person name="Stielow J.B."/>
            <person name="Szollosi G."/>
            <person name="Zifcakova L."/>
            <person name="Stursova M."/>
            <person name="Spatafora J.W."/>
            <person name="Tedersoo L."/>
            <person name="Vaario L.M."/>
            <person name="Yamada A."/>
            <person name="Yan M."/>
            <person name="Wang P."/>
            <person name="Xu J."/>
            <person name="Bruns T."/>
            <person name="Baldrian P."/>
            <person name="Vilgalys R."/>
            <person name="Dunand C."/>
            <person name="Henrissat B."/>
            <person name="Grigoriev I.V."/>
            <person name="Hibbett D."/>
            <person name="Nagy L.G."/>
            <person name="Martin F.M."/>
        </authorList>
    </citation>
    <scope>NUCLEOTIDE SEQUENCE</scope>
    <source>
        <strain evidence="1">BED1</strain>
    </source>
</reference>
<dbReference type="EMBL" id="WHUW01000031">
    <property type="protein sequence ID" value="KAF8433959.1"/>
    <property type="molecule type" value="Genomic_DNA"/>
</dbReference>
<comment type="caution">
    <text evidence="1">The sequence shown here is derived from an EMBL/GenBank/DDBJ whole genome shotgun (WGS) entry which is preliminary data.</text>
</comment>
<evidence type="ECO:0000313" key="2">
    <source>
        <dbReference type="Proteomes" id="UP001194468"/>
    </source>
</evidence>
<reference evidence="1" key="1">
    <citation type="submission" date="2019-10" db="EMBL/GenBank/DDBJ databases">
        <authorList>
            <consortium name="DOE Joint Genome Institute"/>
            <person name="Kuo A."/>
            <person name="Miyauchi S."/>
            <person name="Kiss E."/>
            <person name="Drula E."/>
            <person name="Kohler A."/>
            <person name="Sanchez-Garcia M."/>
            <person name="Andreopoulos B."/>
            <person name="Barry K.W."/>
            <person name="Bonito G."/>
            <person name="Buee M."/>
            <person name="Carver A."/>
            <person name="Chen C."/>
            <person name="Cichocki N."/>
            <person name="Clum A."/>
            <person name="Culley D."/>
            <person name="Crous P.W."/>
            <person name="Fauchery L."/>
            <person name="Girlanda M."/>
            <person name="Hayes R."/>
            <person name="Keri Z."/>
            <person name="LaButti K."/>
            <person name="Lipzen A."/>
            <person name="Lombard V."/>
            <person name="Magnuson J."/>
            <person name="Maillard F."/>
            <person name="Morin E."/>
            <person name="Murat C."/>
            <person name="Nolan M."/>
            <person name="Ohm R."/>
            <person name="Pangilinan J."/>
            <person name="Pereira M."/>
            <person name="Perotto S."/>
            <person name="Peter M."/>
            <person name="Riley R."/>
            <person name="Sitrit Y."/>
            <person name="Stielow B."/>
            <person name="Szollosi G."/>
            <person name="Zifcakova L."/>
            <person name="Stursova M."/>
            <person name="Spatafora J.W."/>
            <person name="Tedersoo L."/>
            <person name="Vaario L.-M."/>
            <person name="Yamada A."/>
            <person name="Yan M."/>
            <person name="Wang P."/>
            <person name="Xu J."/>
            <person name="Bruns T."/>
            <person name="Baldrian P."/>
            <person name="Vilgalys R."/>
            <person name="Henrissat B."/>
            <person name="Grigoriev I.V."/>
            <person name="Hibbett D."/>
            <person name="Nagy L.G."/>
            <person name="Martin F.M."/>
        </authorList>
    </citation>
    <scope>NUCLEOTIDE SEQUENCE</scope>
    <source>
        <strain evidence="1">BED1</strain>
    </source>
</reference>
<protein>
    <submittedName>
        <fullName evidence="1">Uncharacterized protein</fullName>
    </submittedName>
</protein>
<feature type="non-terminal residue" evidence="1">
    <location>
        <position position="1"/>
    </location>
</feature>